<accession>B6IJG5</accession>
<organism evidence="2 3">
    <name type="scientific">Caenorhabditis briggsae</name>
    <dbReference type="NCBI Taxonomy" id="6238"/>
    <lineage>
        <taxon>Eukaryota</taxon>
        <taxon>Metazoa</taxon>
        <taxon>Ecdysozoa</taxon>
        <taxon>Nematoda</taxon>
        <taxon>Chromadorea</taxon>
        <taxon>Rhabditida</taxon>
        <taxon>Rhabditina</taxon>
        <taxon>Rhabditomorpha</taxon>
        <taxon>Rhabditoidea</taxon>
        <taxon>Rhabditidae</taxon>
        <taxon>Peloderinae</taxon>
        <taxon>Caenorhabditis</taxon>
    </lineage>
</organism>
<dbReference type="KEGG" id="cbr:CBG_25207"/>
<dbReference type="HOGENOM" id="CLU_2778137_0_0_1"/>
<dbReference type="Proteomes" id="UP000008549">
    <property type="component" value="Unassembled WGS sequence"/>
</dbReference>
<sequence>MGGASPSLPSFMAGPLERAKRKPANPRENKQNHNNNKKRDAKKSENQPTSSLKNPLKTKVHSYFKNTVY</sequence>
<dbReference type="CTD" id="68916703"/>
<evidence type="ECO:0000256" key="1">
    <source>
        <dbReference type="SAM" id="MobiDB-lite"/>
    </source>
</evidence>
<evidence type="ECO:0000313" key="2">
    <source>
        <dbReference type="EMBL" id="CAS00045.1"/>
    </source>
</evidence>
<keyword evidence="3" id="KW-1185">Reference proteome</keyword>
<dbReference type="GeneID" id="68916703"/>
<protein>
    <submittedName>
        <fullName evidence="2">Protein CBG25207</fullName>
    </submittedName>
</protein>
<reference evidence="2 3" key="2">
    <citation type="journal article" date="2011" name="PLoS Genet.">
        <title>Caenorhabditis briggsae recombinant inbred line genotypes reveal inter-strain incompatibility and the evolution of recombination.</title>
        <authorList>
            <person name="Ross J.A."/>
            <person name="Koboldt D.C."/>
            <person name="Staisch J.E."/>
            <person name="Chamberlin H.M."/>
            <person name="Gupta B.P."/>
            <person name="Miller R.D."/>
            <person name="Baird S.E."/>
            <person name="Haag E.S."/>
        </authorList>
    </citation>
    <scope>NUCLEOTIDE SEQUENCE [LARGE SCALE GENOMIC DNA]</scope>
    <source>
        <strain evidence="2 3">AF16</strain>
    </source>
</reference>
<dbReference type="RefSeq" id="XP_045099606.1">
    <property type="nucleotide sequence ID" value="XM_045242872.1"/>
</dbReference>
<dbReference type="AlphaFoldDB" id="B6IJG5"/>
<proteinExistence type="predicted"/>
<feature type="region of interest" description="Disordered" evidence="1">
    <location>
        <begin position="1"/>
        <end position="69"/>
    </location>
</feature>
<dbReference type="EMBL" id="HE600904">
    <property type="protein sequence ID" value="CAS00045.1"/>
    <property type="molecule type" value="Genomic_DNA"/>
</dbReference>
<name>B6IJG5_CAEBR</name>
<evidence type="ECO:0000313" key="3">
    <source>
        <dbReference type="Proteomes" id="UP000008549"/>
    </source>
</evidence>
<dbReference type="InParanoid" id="B6IJG5"/>
<gene>
    <name evidence="2" type="ORF">CBG25207</name>
    <name evidence="2" type="ORF">CBG_25207</name>
</gene>
<reference evidence="2 3" key="1">
    <citation type="journal article" date="2003" name="PLoS Biol.">
        <title>The genome sequence of Caenorhabditis briggsae: a platform for comparative genomics.</title>
        <authorList>
            <person name="Stein L.D."/>
            <person name="Bao Z."/>
            <person name="Blasiar D."/>
            <person name="Blumenthal T."/>
            <person name="Brent M.R."/>
            <person name="Chen N."/>
            <person name="Chinwalla A."/>
            <person name="Clarke L."/>
            <person name="Clee C."/>
            <person name="Coghlan A."/>
            <person name="Coulson A."/>
            <person name="D'Eustachio P."/>
            <person name="Fitch D.H."/>
            <person name="Fulton L.A."/>
            <person name="Fulton R.E."/>
            <person name="Griffiths-Jones S."/>
            <person name="Harris T.W."/>
            <person name="Hillier L.W."/>
            <person name="Kamath R."/>
            <person name="Kuwabara P.E."/>
            <person name="Mardis E.R."/>
            <person name="Marra M.A."/>
            <person name="Miner T.L."/>
            <person name="Minx P."/>
            <person name="Mullikin J.C."/>
            <person name="Plumb R.W."/>
            <person name="Rogers J."/>
            <person name="Schein J.E."/>
            <person name="Sohrmann M."/>
            <person name="Spieth J."/>
            <person name="Stajich J.E."/>
            <person name="Wei C."/>
            <person name="Willey D."/>
            <person name="Wilson R.K."/>
            <person name="Durbin R."/>
            <person name="Waterston R.H."/>
        </authorList>
    </citation>
    <scope>NUCLEOTIDE SEQUENCE [LARGE SCALE GENOMIC DNA]</scope>
    <source>
        <strain evidence="2 3">AF16</strain>
    </source>
</reference>